<evidence type="ECO:0000256" key="1">
    <source>
        <dbReference type="ARBA" id="ARBA00023015"/>
    </source>
</evidence>
<dbReference type="InterPro" id="IPR018062">
    <property type="entry name" value="HTH_AraC-typ_CS"/>
</dbReference>
<dbReference type="PANTHER" id="PTHR46796">
    <property type="entry name" value="HTH-TYPE TRANSCRIPTIONAL ACTIVATOR RHAS-RELATED"/>
    <property type="match status" value="1"/>
</dbReference>
<evidence type="ECO:0000313" key="5">
    <source>
        <dbReference type="EMBL" id="PKR48168.1"/>
    </source>
</evidence>
<dbReference type="RefSeq" id="WP_101247644.1">
    <property type="nucleotide sequence ID" value="NZ_PGTS01000006.1"/>
</dbReference>
<dbReference type="InterPro" id="IPR018060">
    <property type="entry name" value="HTH_AraC"/>
</dbReference>
<evidence type="ECO:0000313" key="6">
    <source>
        <dbReference type="Proteomes" id="UP000233365"/>
    </source>
</evidence>
<keyword evidence="6" id="KW-1185">Reference proteome</keyword>
<organism evidence="5 6">
    <name type="scientific">Thalassospira povalilytica</name>
    <dbReference type="NCBI Taxonomy" id="732237"/>
    <lineage>
        <taxon>Bacteria</taxon>
        <taxon>Pseudomonadati</taxon>
        <taxon>Pseudomonadota</taxon>
        <taxon>Alphaproteobacteria</taxon>
        <taxon>Rhodospirillales</taxon>
        <taxon>Thalassospiraceae</taxon>
        <taxon>Thalassospira</taxon>
    </lineage>
</organism>
<dbReference type="Proteomes" id="UP000233365">
    <property type="component" value="Unassembled WGS sequence"/>
</dbReference>
<dbReference type="PROSITE" id="PS01124">
    <property type="entry name" value="HTH_ARAC_FAMILY_2"/>
    <property type="match status" value="1"/>
</dbReference>
<evidence type="ECO:0000256" key="2">
    <source>
        <dbReference type="ARBA" id="ARBA00023125"/>
    </source>
</evidence>
<keyword evidence="1" id="KW-0805">Transcription regulation</keyword>
<reference evidence="5 6" key="1">
    <citation type="submission" date="2017-11" db="EMBL/GenBank/DDBJ databases">
        <title>Biodiversity and function of Thalassospira species in the particle-attached aromatic-hydrocarbon-degrading consortia from the surface seawater of the China South Sea.</title>
        <authorList>
            <person name="Dong C."/>
            <person name="Liu R."/>
            <person name="Shao Z."/>
        </authorList>
    </citation>
    <scope>NUCLEOTIDE SEQUENCE [LARGE SCALE GENOMIC DNA]</scope>
    <source>
        <strain evidence="5 6">139Z-12</strain>
    </source>
</reference>
<feature type="domain" description="HTH araC/xylS-type" evidence="4">
    <location>
        <begin position="209"/>
        <end position="307"/>
    </location>
</feature>
<protein>
    <submittedName>
        <fullName evidence="5">AraC family transcriptional regulator</fullName>
    </submittedName>
</protein>
<evidence type="ECO:0000256" key="3">
    <source>
        <dbReference type="ARBA" id="ARBA00023163"/>
    </source>
</evidence>
<evidence type="ECO:0000259" key="4">
    <source>
        <dbReference type="PROSITE" id="PS01124"/>
    </source>
</evidence>
<dbReference type="Gene3D" id="1.10.10.60">
    <property type="entry name" value="Homeodomain-like"/>
    <property type="match status" value="2"/>
</dbReference>
<dbReference type="InterPro" id="IPR009057">
    <property type="entry name" value="Homeodomain-like_sf"/>
</dbReference>
<keyword evidence="2" id="KW-0238">DNA-binding</keyword>
<proteinExistence type="predicted"/>
<gene>
    <name evidence="5" type="ORF">CU041_15745</name>
</gene>
<accession>A0ABX4R588</accession>
<dbReference type="PANTHER" id="PTHR46796:SF6">
    <property type="entry name" value="ARAC SUBFAMILY"/>
    <property type="match status" value="1"/>
</dbReference>
<dbReference type="EMBL" id="PGTS01000006">
    <property type="protein sequence ID" value="PKR48168.1"/>
    <property type="molecule type" value="Genomic_DNA"/>
</dbReference>
<dbReference type="Pfam" id="PF12833">
    <property type="entry name" value="HTH_18"/>
    <property type="match status" value="1"/>
</dbReference>
<name>A0ABX4R588_9PROT</name>
<dbReference type="SUPFAM" id="SSF46689">
    <property type="entry name" value="Homeodomain-like"/>
    <property type="match status" value="2"/>
</dbReference>
<comment type="caution">
    <text evidence="5">The sequence shown here is derived from an EMBL/GenBank/DDBJ whole genome shotgun (WGS) entry which is preliminary data.</text>
</comment>
<dbReference type="InterPro" id="IPR050204">
    <property type="entry name" value="AraC_XylS_family_regulators"/>
</dbReference>
<dbReference type="SMART" id="SM00342">
    <property type="entry name" value="HTH_ARAC"/>
    <property type="match status" value="1"/>
</dbReference>
<sequence length="309" mass="34599">MSEPLATECAGSGFQPNGRYQKFEVFNQLIGDANLLRAGDFGDGISAAHWRRKAHVTTRYTDPDHHTISLYINGGTGIQRQLGPDPVTGGGPGRCCLMPAFMTSDWLVQGEVELFHLYIPHAAWERAVVEAFDIEPNAVEVPEKTFFLDPLIEQTVRQAMLPLDWNVPADRMAMSNAGQLLMGHMLRSYSTRRDLGFAVRGGLSPVVKRRVFDFVEAHLDQPLTIEDLAEVADLSAYHFARMFRKTVGEAPHKFVLRQRIERAMEMLRDDRASVAEIALATGFSSQAHLTTRFSHFTGLTPAKYRNIAR</sequence>
<dbReference type="PROSITE" id="PS00041">
    <property type="entry name" value="HTH_ARAC_FAMILY_1"/>
    <property type="match status" value="1"/>
</dbReference>
<keyword evidence="3" id="KW-0804">Transcription</keyword>